<name>A0AAE0WPC0_9PEZI</name>
<keyword evidence="4" id="KW-1185">Reference proteome</keyword>
<evidence type="ECO:0000313" key="3">
    <source>
        <dbReference type="EMBL" id="KAK3675397.1"/>
    </source>
</evidence>
<comment type="caution">
    <text evidence="3">The sequence shown here is derived from an EMBL/GenBank/DDBJ whole genome shotgun (WGS) entry which is preliminary data.</text>
</comment>
<evidence type="ECO:0000256" key="2">
    <source>
        <dbReference type="SAM" id="SignalP"/>
    </source>
</evidence>
<organism evidence="3 4">
    <name type="scientific">Recurvomyces mirabilis</name>
    <dbReference type="NCBI Taxonomy" id="574656"/>
    <lineage>
        <taxon>Eukaryota</taxon>
        <taxon>Fungi</taxon>
        <taxon>Dikarya</taxon>
        <taxon>Ascomycota</taxon>
        <taxon>Pezizomycotina</taxon>
        <taxon>Dothideomycetes</taxon>
        <taxon>Dothideomycetidae</taxon>
        <taxon>Mycosphaerellales</taxon>
        <taxon>Teratosphaeriaceae</taxon>
        <taxon>Recurvomyces</taxon>
    </lineage>
</organism>
<feature type="chain" id="PRO_5042278463" evidence="2">
    <location>
        <begin position="23"/>
        <end position="381"/>
    </location>
</feature>
<keyword evidence="2" id="KW-0732">Signal</keyword>
<feature type="signal peptide" evidence="2">
    <location>
        <begin position="1"/>
        <end position="22"/>
    </location>
</feature>
<gene>
    <name evidence="3" type="ORF">LTR78_004907</name>
</gene>
<accession>A0AAE0WPC0</accession>
<reference evidence="3" key="1">
    <citation type="submission" date="2023-07" db="EMBL/GenBank/DDBJ databases">
        <title>Black Yeasts Isolated from many extreme environments.</title>
        <authorList>
            <person name="Coleine C."/>
            <person name="Stajich J.E."/>
            <person name="Selbmann L."/>
        </authorList>
    </citation>
    <scope>NUCLEOTIDE SEQUENCE</scope>
    <source>
        <strain evidence="3">CCFEE 5485</strain>
    </source>
</reference>
<dbReference type="EMBL" id="JAUTXT010000015">
    <property type="protein sequence ID" value="KAK3675397.1"/>
    <property type="molecule type" value="Genomic_DNA"/>
</dbReference>
<proteinExistence type="predicted"/>
<dbReference type="AlphaFoldDB" id="A0AAE0WPC0"/>
<evidence type="ECO:0000256" key="1">
    <source>
        <dbReference type="SAM" id="MobiDB-lite"/>
    </source>
</evidence>
<evidence type="ECO:0000313" key="4">
    <source>
        <dbReference type="Proteomes" id="UP001274830"/>
    </source>
</evidence>
<protein>
    <submittedName>
        <fullName evidence="3">Uncharacterized protein</fullName>
    </submittedName>
</protein>
<feature type="region of interest" description="Disordered" evidence="1">
    <location>
        <begin position="113"/>
        <end position="132"/>
    </location>
</feature>
<sequence length="381" mass="42600">MVAIGPFCLALQILGFFGLSYPSPLVSNSSQLSRRINSLVPTNKRPQADPYKVAEQEGAALSAQFSLGPQNIGQSYFTNYGALRRHGWTQRTNVAIEENQLPEPARVILGHPLDRSDTPTPPGSPAGTNTGNVEQFQWRRILWSRRQHSQPAAASGGGSVMTPIYGATGATYDVFYSMNSTYGAIIDGTHVTPQQAHPQKTEENTFDFNPDEAPMVPLSEWHDVMALSWQHVCEKNNQNPTKLKYVLRVNLQDKESMEVFIELLPFFEDDTQDDVVIFKAGTRQFNAMLGSSTGVDVAHLLLQHKVLFGQRRVTKIGLWRDHKQEVKTVNILFCFDDCAVLPDELVSSPSSPRVDRFSQIWEAITRKGKGKSRGKGKERQW</sequence>
<dbReference type="Proteomes" id="UP001274830">
    <property type="component" value="Unassembled WGS sequence"/>
</dbReference>